<dbReference type="PANTHER" id="PTHR31045:SF8">
    <property type="entry name" value="OS05G0341900 PROTEIN"/>
    <property type="match status" value="1"/>
</dbReference>
<dbReference type="GO" id="GO:0051762">
    <property type="term" value="P:sesquiterpene biosynthetic process"/>
    <property type="evidence" value="ECO:0007669"/>
    <property type="project" value="TreeGrafter"/>
</dbReference>
<keyword evidence="4" id="KW-1185">Reference proteome</keyword>
<reference evidence="3" key="1">
    <citation type="journal article" date="2013" name="Nat. Commun.">
        <title>Whole-genome sequencing of Oryza brachyantha reveals mechanisms underlying Oryza genome evolution.</title>
        <authorList>
            <person name="Chen J."/>
            <person name="Huang Q."/>
            <person name="Gao D."/>
            <person name="Wang J."/>
            <person name="Lang Y."/>
            <person name="Liu T."/>
            <person name="Li B."/>
            <person name="Bai Z."/>
            <person name="Luis Goicoechea J."/>
            <person name="Liang C."/>
            <person name="Chen C."/>
            <person name="Zhang W."/>
            <person name="Sun S."/>
            <person name="Liao Y."/>
            <person name="Zhang X."/>
            <person name="Yang L."/>
            <person name="Song C."/>
            <person name="Wang M."/>
            <person name="Shi J."/>
            <person name="Liu G."/>
            <person name="Liu J."/>
            <person name="Zhou H."/>
            <person name="Zhou W."/>
            <person name="Yu Q."/>
            <person name="An N."/>
            <person name="Chen Y."/>
            <person name="Cai Q."/>
            <person name="Wang B."/>
            <person name="Liu B."/>
            <person name="Min J."/>
            <person name="Huang Y."/>
            <person name="Wu H."/>
            <person name="Li Z."/>
            <person name="Zhang Y."/>
            <person name="Yin Y."/>
            <person name="Song W."/>
            <person name="Jiang J."/>
            <person name="Jackson S.A."/>
            <person name="Wing R.A."/>
            <person name="Wang J."/>
            <person name="Chen M."/>
        </authorList>
    </citation>
    <scope>NUCLEOTIDE SEQUENCE [LARGE SCALE GENOMIC DNA]</scope>
    <source>
        <strain evidence="3">cv. IRGC 101232</strain>
    </source>
</reference>
<dbReference type="PANTHER" id="PTHR31045">
    <property type="entry name" value="PLAC8 FAMILY PROTEIN-RELATED"/>
    <property type="match status" value="1"/>
</dbReference>
<dbReference type="Gramene" id="OB05G20600.1">
    <property type="protein sequence ID" value="OB05G20600.1"/>
    <property type="gene ID" value="OB05G20600"/>
</dbReference>
<name>J3M636_ORYBR</name>
<feature type="region of interest" description="Disordered" evidence="1">
    <location>
        <begin position="1"/>
        <end position="50"/>
    </location>
</feature>
<evidence type="ECO:0000313" key="3">
    <source>
        <dbReference type="EnsemblPlants" id="OB05G20600.1"/>
    </source>
</evidence>
<keyword evidence="2" id="KW-0472">Membrane</keyword>
<dbReference type="InterPro" id="IPR021369">
    <property type="entry name" value="DUF2985"/>
</dbReference>
<organism evidence="3">
    <name type="scientific">Oryza brachyantha</name>
    <name type="common">malo sina</name>
    <dbReference type="NCBI Taxonomy" id="4533"/>
    <lineage>
        <taxon>Eukaryota</taxon>
        <taxon>Viridiplantae</taxon>
        <taxon>Streptophyta</taxon>
        <taxon>Embryophyta</taxon>
        <taxon>Tracheophyta</taxon>
        <taxon>Spermatophyta</taxon>
        <taxon>Magnoliopsida</taxon>
        <taxon>Liliopsida</taxon>
        <taxon>Poales</taxon>
        <taxon>Poaceae</taxon>
        <taxon>BOP clade</taxon>
        <taxon>Oryzoideae</taxon>
        <taxon>Oryzeae</taxon>
        <taxon>Oryzinae</taxon>
        <taxon>Oryza</taxon>
    </lineage>
</organism>
<evidence type="ECO:0000256" key="1">
    <source>
        <dbReference type="SAM" id="MobiDB-lite"/>
    </source>
</evidence>
<feature type="region of interest" description="Disordered" evidence="1">
    <location>
        <begin position="204"/>
        <end position="243"/>
    </location>
</feature>
<feature type="transmembrane region" description="Helical" evidence="2">
    <location>
        <begin position="78"/>
        <end position="100"/>
    </location>
</feature>
<dbReference type="AlphaFoldDB" id="J3M636"/>
<dbReference type="STRING" id="4533.J3M636"/>
<proteinExistence type="predicted"/>
<dbReference type="Pfam" id="PF11204">
    <property type="entry name" value="DUF2985"/>
    <property type="match status" value="1"/>
</dbReference>
<evidence type="ECO:0000313" key="4">
    <source>
        <dbReference type="Proteomes" id="UP000006038"/>
    </source>
</evidence>
<dbReference type="Proteomes" id="UP000006038">
    <property type="component" value="Chromosome 5"/>
</dbReference>
<protein>
    <submittedName>
        <fullName evidence="3">Uncharacterized protein</fullName>
    </submittedName>
</protein>
<evidence type="ECO:0000256" key="2">
    <source>
        <dbReference type="SAM" id="Phobius"/>
    </source>
</evidence>
<keyword evidence="2" id="KW-1133">Transmembrane helix</keyword>
<dbReference type="eggNOG" id="ENOG502QQ0U">
    <property type="taxonomic scope" value="Eukaryota"/>
</dbReference>
<dbReference type="EnsemblPlants" id="OB05G20600.1">
    <property type="protein sequence ID" value="OB05G20600.1"/>
    <property type="gene ID" value="OB05G20600"/>
</dbReference>
<accession>J3M636</accession>
<dbReference type="GO" id="GO:0009975">
    <property type="term" value="F:cyclase activity"/>
    <property type="evidence" value="ECO:0007669"/>
    <property type="project" value="TreeGrafter"/>
</dbReference>
<sequence>MVTADSPGDRQAGAIDGVELELGESNNAAPPRALPVVEEERPEPRTGRQRRRLLRQLRPASMARACGRWLRHPAHLALLAWALCVAASGSMLGLLLLGALDGAFPRKSARGRWIEVNNQVLNALFTLMSIYQHPALFHHAVMLLRWRPEDGERLGRAYCRKGAGDGARAARVILQPLPPEHGVKLASHHGAAVAPVNGVGVGVTGGDESPLLQRQQGRESAIASEEMTPPVPPLMPGATQQNS</sequence>
<reference evidence="3" key="2">
    <citation type="submission" date="2013-04" db="UniProtKB">
        <authorList>
            <consortium name="EnsemblPlants"/>
        </authorList>
    </citation>
    <scope>IDENTIFICATION</scope>
</reference>
<dbReference type="HOGENOM" id="CLU_1144079_0_0_1"/>
<keyword evidence="2" id="KW-0812">Transmembrane</keyword>